<dbReference type="PRINTS" id="PR00784">
    <property type="entry name" value="MTUNCOUPLING"/>
</dbReference>
<comment type="catalytic activity">
    <reaction evidence="10">
        <text>FAD(in) = FAD(out)</text>
        <dbReference type="Rhea" id="RHEA:76535"/>
        <dbReference type="ChEBI" id="CHEBI:57692"/>
    </reaction>
</comment>
<feature type="repeat" description="Solcar" evidence="14">
    <location>
        <begin position="122"/>
        <end position="215"/>
    </location>
</feature>
<evidence type="ECO:0000256" key="6">
    <source>
        <dbReference type="ARBA" id="ARBA00022792"/>
    </source>
</evidence>
<keyword evidence="6" id="KW-0999">Mitochondrion inner membrane</keyword>
<comment type="similarity">
    <text evidence="2 15">Belongs to the mitochondrial carrier (TC 2.A.29) family.</text>
</comment>
<sequence length="315" mass="35406">MSALTEEPKSTLLKERRSRLWDHIKYEHLAAGTSAGVAATLVLHPLDVVKIRFAVHDGIHSTPKYSSIPNAFSTIYRTEGFWGLYKGATPNICGAGASWGLYFFCYNAIKNFIQQGNVNTALGPGSHLLAASEAGLATLLITNPIWVVKTRLCLQFANADEKLRPNQRYKGMFDCLMKIYQAEGVKGYYKGLTPGIFGVSHGAVQFMVYEEMKNRYQYYKKLPISTKLGTVEYLTFSATSKLMAVLATYPYQVVRARLQNQHYSYENATDCVRKISLHEGWRGFYKGLGTNLLRVIPATMITFVIYENVSHLLLK</sequence>
<dbReference type="OrthoDB" id="428293at2759"/>
<keyword evidence="7" id="KW-1133">Transmembrane helix</keyword>
<dbReference type="InterPro" id="IPR023395">
    <property type="entry name" value="MCP_dom_sf"/>
</dbReference>
<keyword evidence="4 14" id="KW-0812">Transmembrane</keyword>
<reference evidence="16" key="1">
    <citation type="journal article" date="2012" name="Insect Biochem. Mol. Biol.">
        <title>Transcriptome and full-length cDNA resources for the mountain pine beetle, Dendroctonus ponderosae Hopkins, a major insect pest of pine forests.</title>
        <authorList>
            <person name="Keeling C.I."/>
            <person name="Henderson H."/>
            <person name="Li M."/>
            <person name="Yuen M."/>
            <person name="Clark E.L."/>
            <person name="Fraser J.D."/>
            <person name="Huber D.P."/>
            <person name="Liao N.Y."/>
            <person name="Roderick Docking T."/>
            <person name="Birol I."/>
            <person name="Chan S.K."/>
            <person name="Taylor G.A."/>
            <person name="Palmquist D."/>
            <person name="Jones S.J."/>
            <person name="Bohlmann J."/>
        </authorList>
    </citation>
    <scope>NUCLEOTIDE SEQUENCE</scope>
    <source>
        <tissue evidence="16">Midgut and adhering fatbody of emerged adults of both sexes after feeding on lodgepole pine for up to 64 h</tissue>
    </source>
</reference>
<dbReference type="GO" id="GO:0015711">
    <property type="term" value="P:organic anion transport"/>
    <property type="evidence" value="ECO:0007669"/>
    <property type="project" value="UniProtKB-ARBA"/>
</dbReference>
<evidence type="ECO:0000256" key="1">
    <source>
        <dbReference type="ARBA" id="ARBA00004448"/>
    </source>
</evidence>
<dbReference type="AlphaFoldDB" id="J3JVY4"/>
<evidence type="ECO:0000256" key="4">
    <source>
        <dbReference type="ARBA" id="ARBA00022692"/>
    </source>
</evidence>
<keyword evidence="9 14" id="KW-0472">Membrane</keyword>
<keyword evidence="3 15" id="KW-0813">Transport</keyword>
<dbReference type="GO" id="GO:0015215">
    <property type="term" value="F:nucleotide transmembrane transporter activity"/>
    <property type="evidence" value="ECO:0007669"/>
    <property type="project" value="UniProtKB-ARBA"/>
</dbReference>
<evidence type="ECO:0000256" key="12">
    <source>
        <dbReference type="ARBA" id="ARBA00070508"/>
    </source>
</evidence>
<proteinExistence type="evidence at transcript level"/>
<dbReference type="FunFam" id="1.50.40.10:FF:000025">
    <property type="entry name" value="mitochondrial folate transporter/carrier"/>
    <property type="match status" value="1"/>
</dbReference>
<evidence type="ECO:0000256" key="7">
    <source>
        <dbReference type="ARBA" id="ARBA00022989"/>
    </source>
</evidence>
<evidence type="ECO:0000256" key="2">
    <source>
        <dbReference type="ARBA" id="ARBA00006375"/>
    </source>
</evidence>
<keyword evidence="8" id="KW-0496">Mitochondrion</keyword>
<evidence type="ECO:0000256" key="10">
    <source>
        <dbReference type="ARBA" id="ARBA00050907"/>
    </source>
</evidence>
<dbReference type="HOGENOM" id="CLU_015166_6_4_1"/>
<protein>
    <recommendedName>
        <fullName evidence="12">Solute carrier family 25 member 32</fullName>
    </recommendedName>
    <alternativeName>
        <fullName evidence="13">Mitochondrial FAD transporter</fullName>
    </alternativeName>
</protein>
<dbReference type="PROSITE" id="PS50920">
    <property type="entry name" value="SOLCAR"/>
    <property type="match status" value="3"/>
</dbReference>
<dbReference type="InterPro" id="IPR044712">
    <property type="entry name" value="SLC25A32-like"/>
</dbReference>
<dbReference type="EMBL" id="BT127402">
    <property type="protein sequence ID" value="AEE62364.1"/>
    <property type="molecule type" value="mRNA"/>
</dbReference>
<keyword evidence="5" id="KW-0677">Repeat</keyword>
<dbReference type="Pfam" id="PF00153">
    <property type="entry name" value="Mito_carr"/>
    <property type="match status" value="3"/>
</dbReference>
<dbReference type="GO" id="GO:0005743">
    <property type="term" value="C:mitochondrial inner membrane"/>
    <property type="evidence" value="ECO:0007669"/>
    <property type="project" value="UniProtKB-SubCell"/>
</dbReference>
<evidence type="ECO:0000256" key="11">
    <source>
        <dbReference type="ARBA" id="ARBA00058619"/>
    </source>
</evidence>
<comment type="subcellular location">
    <subcellularLocation>
        <location evidence="1">Mitochondrion inner membrane</location>
        <topology evidence="1">Multi-pass membrane protein</topology>
    </subcellularLocation>
</comment>
<dbReference type="PANTHER" id="PTHR45683">
    <property type="entry name" value="MITOCHONDRIAL NICOTINAMIDE ADENINE DINUCLEOTIDE TRANSPORTER 1-RELATED-RELATED"/>
    <property type="match status" value="1"/>
</dbReference>
<evidence type="ECO:0000256" key="13">
    <source>
        <dbReference type="ARBA" id="ARBA00079992"/>
    </source>
</evidence>
<name>J3JVY4_DENPD</name>
<dbReference type="InterPro" id="IPR018108">
    <property type="entry name" value="MCP_transmembrane"/>
</dbReference>
<evidence type="ECO:0000256" key="5">
    <source>
        <dbReference type="ARBA" id="ARBA00022737"/>
    </source>
</evidence>
<evidence type="ECO:0000256" key="8">
    <source>
        <dbReference type="ARBA" id="ARBA00023128"/>
    </source>
</evidence>
<accession>J3JVY4</accession>
<feature type="repeat" description="Solcar" evidence="14">
    <location>
        <begin position="228"/>
        <end position="312"/>
    </location>
</feature>
<evidence type="ECO:0000256" key="3">
    <source>
        <dbReference type="ARBA" id="ARBA00022448"/>
    </source>
</evidence>
<feature type="repeat" description="Solcar" evidence="14">
    <location>
        <begin position="23"/>
        <end position="112"/>
    </location>
</feature>
<comment type="function">
    <text evidence="11">Facilitates flavin adenine dinucleotide (FAD) translocation across the mitochondrial inner membrane into the mitochondrial matrix where it acts as a redox cofactor to assist flavoenzyme activities in fundamental metabolic processes including fatty acid beta-oxidation, amino acid and choline metabolism as well as mitochondrial electron transportation. In particular, provides FAD to DLD dehydrogenase of the glycine cleavage system, part of mitochondrial one-carbon metabolic pathway involved in neural tube closure in early embryogenesis.</text>
</comment>
<evidence type="ECO:0000256" key="15">
    <source>
        <dbReference type="RuleBase" id="RU000488"/>
    </source>
</evidence>
<dbReference type="SUPFAM" id="SSF103506">
    <property type="entry name" value="Mitochondrial carrier"/>
    <property type="match status" value="1"/>
</dbReference>
<organism evidence="16">
    <name type="scientific">Dendroctonus ponderosae</name>
    <name type="common">Mountain pine beetle</name>
    <dbReference type="NCBI Taxonomy" id="77166"/>
    <lineage>
        <taxon>Eukaryota</taxon>
        <taxon>Metazoa</taxon>
        <taxon>Ecdysozoa</taxon>
        <taxon>Arthropoda</taxon>
        <taxon>Hexapoda</taxon>
        <taxon>Insecta</taxon>
        <taxon>Pterygota</taxon>
        <taxon>Neoptera</taxon>
        <taxon>Endopterygota</taxon>
        <taxon>Coleoptera</taxon>
        <taxon>Polyphaga</taxon>
        <taxon>Cucujiformia</taxon>
        <taxon>Curculionidae</taxon>
        <taxon>Scolytinae</taxon>
        <taxon>Dendroctonus</taxon>
    </lineage>
</organism>
<dbReference type="Gene3D" id="1.50.40.10">
    <property type="entry name" value="Mitochondrial carrier domain"/>
    <property type="match status" value="2"/>
</dbReference>
<evidence type="ECO:0000256" key="9">
    <source>
        <dbReference type="ARBA" id="ARBA00023136"/>
    </source>
</evidence>
<evidence type="ECO:0000313" key="16">
    <source>
        <dbReference type="EMBL" id="AEE62364.1"/>
    </source>
</evidence>
<dbReference type="InterPro" id="IPR002067">
    <property type="entry name" value="MCP"/>
</dbReference>
<evidence type="ECO:0000256" key="14">
    <source>
        <dbReference type="PROSITE-ProRule" id="PRU00282"/>
    </source>
</evidence>